<sequence>MAETLWPIAFSAASRQNMVKISIITDCLSLKYVPAFTLLVFLGPLGAGLIGTILPAFGYFPALGAEDFSLLSWRYLLDYPALPEALHLTLLSGFVATALSLSLAIAFTAAWQGRPSFNRVRKLLAPILAIPHSALAIGFAFLLAPSGWIARLFSPGVTGWDTPPDIAIIHDPFAVSLILGLVIKETPYLLLMIIAACDQGQARQRLVLAQTLGYSPVAAWIKAVLPLIYRQIRLPIYAVLAFSLSVVDVALVLGPTAPPTLPVLIVRWFNDPDLSYRALASTAAAFQLVIVVLSILVWYLLEQLMAQIFRHWLSNGQRSCAERTISFLSRSFFQILGGVFCGSLLVIAIWSFTRRWRYPDAFPSEWSIQSWQNNLDTLLLSSSTTLIVGSISALIAVILSVACLENEKRRGKTAGSGALWLLYLPLMIPQVSFLFGTQVIAIKLDIDGSWLALIWSHLLFVLPYVFLSLAEPYRFQDNRFVNIAHCLGASPWRAFWKVRLPMLLRPLLFALAIGFAVSVAQYLPTLFAGGGRFMTLTTEAVNLSASGNRRIISVYALLQGLFPLLAFSAAIGFSNFTFRHRKALSQS</sequence>
<dbReference type="Pfam" id="PF00528">
    <property type="entry name" value="BPD_transp_1"/>
    <property type="match status" value="1"/>
</dbReference>
<name>A0ABT4LME4_9PROT</name>
<keyword evidence="4 7" id="KW-0812">Transmembrane</keyword>
<evidence type="ECO:0000256" key="7">
    <source>
        <dbReference type="RuleBase" id="RU363032"/>
    </source>
</evidence>
<dbReference type="CDD" id="cd06261">
    <property type="entry name" value="TM_PBP2"/>
    <property type="match status" value="1"/>
</dbReference>
<dbReference type="SUPFAM" id="SSF161098">
    <property type="entry name" value="MetI-like"/>
    <property type="match status" value="2"/>
</dbReference>
<dbReference type="PROSITE" id="PS50928">
    <property type="entry name" value="ABC_TM1"/>
    <property type="match status" value="2"/>
</dbReference>
<dbReference type="Gene3D" id="1.10.3720.10">
    <property type="entry name" value="MetI-like"/>
    <property type="match status" value="2"/>
</dbReference>
<evidence type="ECO:0000256" key="2">
    <source>
        <dbReference type="ARBA" id="ARBA00022448"/>
    </source>
</evidence>
<keyword evidence="2 7" id="KW-0813">Transport</keyword>
<dbReference type="InterPro" id="IPR000515">
    <property type="entry name" value="MetI-like"/>
</dbReference>
<feature type="transmembrane region" description="Helical" evidence="7">
    <location>
        <begin position="234"/>
        <end position="254"/>
    </location>
</feature>
<protein>
    <submittedName>
        <fullName evidence="9">ABC transporter permease subunit</fullName>
    </submittedName>
</protein>
<evidence type="ECO:0000256" key="1">
    <source>
        <dbReference type="ARBA" id="ARBA00004651"/>
    </source>
</evidence>
<gene>
    <name evidence="9" type="ORF">O4H49_15695</name>
</gene>
<accession>A0ABT4LME4</accession>
<comment type="similarity">
    <text evidence="7">Belongs to the binding-protein-dependent transport system permease family.</text>
</comment>
<feature type="transmembrane region" description="Helical" evidence="7">
    <location>
        <begin position="448"/>
        <end position="470"/>
    </location>
</feature>
<dbReference type="EMBL" id="JAPWGY010000006">
    <property type="protein sequence ID" value="MCZ4282231.1"/>
    <property type="molecule type" value="Genomic_DNA"/>
</dbReference>
<feature type="transmembrane region" description="Helical" evidence="7">
    <location>
        <begin position="332"/>
        <end position="352"/>
    </location>
</feature>
<evidence type="ECO:0000313" key="10">
    <source>
        <dbReference type="Proteomes" id="UP001069802"/>
    </source>
</evidence>
<feature type="transmembrane region" description="Helical" evidence="7">
    <location>
        <begin position="417"/>
        <end position="442"/>
    </location>
</feature>
<evidence type="ECO:0000256" key="5">
    <source>
        <dbReference type="ARBA" id="ARBA00022989"/>
    </source>
</evidence>
<dbReference type="Proteomes" id="UP001069802">
    <property type="component" value="Unassembled WGS sequence"/>
</dbReference>
<dbReference type="InterPro" id="IPR035906">
    <property type="entry name" value="MetI-like_sf"/>
</dbReference>
<feature type="transmembrane region" description="Helical" evidence="7">
    <location>
        <begin position="552"/>
        <end position="578"/>
    </location>
</feature>
<feature type="transmembrane region" description="Helical" evidence="7">
    <location>
        <begin position="503"/>
        <end position="523"/>
    </location>
</feature>
<organism evidence="9 10">
    <name type="scientific">Kiloniella laminariae</name>
    <dbReference type="NCBI Taxonomy" id="454162"/>
    <lineage>
        <taxon>Bacteria</taxon>
        <taxon>Pseudomonadati</taxon>
        <taxon>Pseudomonadota</taxon>
        <taxon>Alphaproteobacteria</taxon>
        <taxon>Rhodospirillales</taxon>
        <taxon>Kiloniellaceae</taxon>
        <taxon>Kiloniella</taxon>
    </lineage>
</organism>
<proteinExistence type="inferred from homology"/>
<keyword evidence="6 7" id="KW-0472">Membrane</keyword>
<dbReference type="PANTHER" id="PTHR30183">
    <property type="entry name" value="MOLYBDENUM TRANSPORT SYSTEM PERMEASE PROTEIN MODB"/>
    <property type="match status" value="1"/>
</dbReference>
<feature type="transmembrane region" description="Helical" evidence="7">
    <location>
        <begin position="274"/>
        <end position="301"/>
    </location>
</feature>
<dbReference type="PANTHER" id="PTHR30183:SF6">
    <property type="entry name" value="INNER MEMBRANE ABC TRANSPORTER PERMEASE PROTEIN YNJC"/>
    <property type="match status" value="1"/>
</dbReference>
<comment type="caution">
    <text evidence="9">The sequence shown here is derived from an EMBL/GenBank/DDBJ whole genome shotgun (WGS) entry which is preliminary data.</text>
</comment>
<evidence type="ECO:0000259" key="8">
    <source>
        <dbReference type="PROSITE" id="PS50928"/>
    </source>
</evidence>
<keyword evidence="3" id="KW-1003">Cell membrane</keyword>
<evidence type="ECO:0000256" key="3">
    <source>
        <dbReference type="ARBA" id="ARBA00022475"/>
    </source>
</evidence>
<evidence type="ECO:0000313" key="9">
    <source>
        <dbReference type="EMBL" id="MCZ4282231.1"/>
    </source>
</evidence>
<keyword evidence="10" id="KW-1185">Reference proteome</keyword>
<evidence type="ECO:0000256" key="4">
    <source>
        <dbReference type="ARBA" id="ARBA00022692"/>
    </source>
</evidence>
<reference evidence="9" key="1">
    <citation type="submission" date="2022-12" db="EMBL/GenBank/DDBJ databases">
        <title>Bacterial isolates from different developmental stages of Nematostella vectensis.</title>
        <authorList>
            <person name="Fraune S."/>
        </authorList>
    </citation>
    <scope>NUCLEOTIDE SEQUENCE</scope>
    <source>
        <strain evidence="9">G21630-S1</strain>
    </source>
</reference>
<feature type="transmembrane region" description="Helical" evidence="7">
    <location>
        <begin position="38"/>
        <end position="65"/>
    </location>
</feature>
<feature type="transmembrane region" description="Helical" evidence="7">
    <location>
        <begin position="123"/>
        <end position="146"/>
    </location>
</feature>
<evidence type="ECO:0000256" key="6">
    <source>
        <dbReference type="ARBA" id="ARBA00023136"/>
    </source>
</evidence>
<feature type="transmembrane region" description="Helical" evidence="7">
    <location>
        <begin position="386"/>
        <end position="405"/>
    </location>
</feature>
<comment type="subcellular location">
    <subcellularLocation>
        <location evidence="1 7">Cell membrane</location>
        <topology evidence="1 7">Multi-pass membrane protein</topology>
    </subcellularLocation>
</comment>
<feature type="transmembrane region" description="Helical" evidence="7">
    <location>
        <begin position="85"/>
        <end position="111"/>
    </location>
</feature>
<dbReference type="RefSeq" id="WP_269424381.1">
    <property type="nucleotide sequence ID" value="NZ_JAPWGY010000006.1"/>
</dbReference>
<feature type="domain" description="ABC transmembrane type-1" evidence="8">
    <location>
        <begin position="82"/>
        <end position="297"/>
    </location>
</feature>
<feature type="domain" description="ABC transmembrane type-1" evidence="8">
    <location>
        <begin position="374"/>
        <end position="570"/>
    </location>
</feature>
<keyword evidence="5 7" id="KW-1133">Transmembrane helix</keyword>